<protein>
    <submittedName>
        <fullName evidence="2">LacI family transcriptional regulator</fullName>
    </submittedName>
</protein>
<feature type="transmembrane region" description="Helical" evidence="1">
    <location>
        <begin position="21"/>
        <end position="43"/>
    </location>
</feature>
<proteinExistence type="predicted"/>
<dbReference type="Proteomes" id="UP000482295">
    <property type="component" value="Unassembled WGS sequence"/>
</dbReference>
<organism evidence="2 3">
    <name type="scientific">Prevotella vespertina</name>
    <dbReference type="NCBI Taxonomy" id="2608404"/>
    <lineage>
        <taxon>Bacteria</taxon>
        <taxon>Pseudomonadati</taxon>
        <taxon>Bacteroidota</taxon>
        <taxon>Bacteroidia</taxon>
        <taxon>Bacteroidales</taxon>
        <taxon>Prevotellaceae</taxon>
        <taxon>Prevotella</taxon>
    </lineage>
</organism>
<name>A0A7C9HFU8_9BACT</name>
<keyword evidence="3" id="KW-1185">Reference proteome</keyword>
<gene>
    <name evidence="2" type="ORF">F0475_05710</name>
</gene>
<comment type="caution">
    <text evidence="2">The sequence shown here is derived from an EMBL/GenBank/DDBJ whole genome shotgun (WGS) entry which is preliminary data.</text>
</comment>
<keyword evidence="1" id="KW-0812">Transmembrane</keyword>
<dbReference type="EMBL" id="VVIQ01000004">
    <property type="protein sequence ID" value="MUL27806.1"/>
    <property type="molecule type" value="Genomic_DNA"/>
</dbReference>
<evidence type="ECO:0000313" key="2">
    <source>
        <dbReference type="EMBL" id="MUL27806.1"/>
    </source>
</evidence>
<evidence type="ECO:0000256" key="1">
    <source>
        <dbReference type="SAM" id="Phobius"/>
    </source>
</evidence>
<evidence type="ECO:0000313" key="3">
    <source>
        <dbReference type="Proteomes" id="UP000482295"/>
    </source>
</evidence>
<sequence length="55" mass="6612">MRKESLSFIRREALFDVRKRLLQVEKGVSSFLLCWTLFTRWWLVTHRGMNNGGLK</sequence>
<reference evidence="2 3" key="1">
    <citation type="submission" date="2019-09" db="EMBL/GenBank/DDBJ databases">
        <title>Prevotella A2879 sp. nov., isolated from an abscess of a patient.</title>
        <authorList>
            <person name="Buhl M."/>
            <person name="Oberhettinger P."/>
        </authorList>
    </citation>
    <scope>NUCLEOTIDE SEQUENCE [LARGE SCALE GENOMIC DNA]</scope>
    <source>
        <strain evidence="2 3">A2879</strain>
    </source>
</reference>
<dbReference type="AlphaFoldDB" id="A0A7C9HFU8"/>
<accession>A0A7C9HFU8</accession>
<keyword evidence="1" id="KW-1133">Transmembrane helix</keyword>
<keyword evidence="1" id="KW-0472">Membrane</keyword>